<feature type="transmembrane region" description="Helical" evidence="1">
    <location>
        <begin position="12"/>
        <end position="29"/>
    </location>
</feature>
<evidence type="ECO:0000313" key="3">
    <source>
        <dbReference type="Proteomes" id="UP000484988"/>
    </source>
</evidence>
<dbReference type="Proteomes" id="UP000484988">
    <property type="component" value="Unassembled WGS sequence"/>
</dbReference>
<protein>
    <submittedName>
        <fullName evidence="2">Uncharacterized protein</fullName>
    </submittedName>
</protein>
<dbReference type="RefSeq" id="WP_173265531.1">
    <property type="nucleotide sequence ID" value="NZ_BLLG01000012.1"/>
</dbReference>
<keyword evidence="1" id="KW-1133">Transmembrane helix</keyword>
<keyword evidence="3" id="KW-1185">Reference proteome</keyword>
<organism evidence="2 3">
    <name type="scientific">Streptomyces pacificus</name>
    <dbReference type="NCBI Taxonomy" id="2705029"/>
    <lineage>
        <taxon>Bacteria</taxon>
        <taxon>Bacillati</taxon>
        <taxon>Actinomycetota</taxon>
        <taxon>Actinomycetes</taxon>
        <taxon>Kitasatosporales</taxon>
        <taxon>Streptomycetaceae</taxon>
        <taxon>Streptomyces</taxon>
    </lineage>
</organism>
<keyword evidence="1" id="KW-0812">Transmembrane</keyword>
<evidence type="ECO:0000256" key="1">
    <source>
        <dbReference type="SAM" id="Phobius"/>
    </source>
</evidence>
<reference evidence="2 3" key="1">
    <citation type="submission" date="2020-02" db="EMBL/GenBank/DDBJ databases">
        <title>Whole Genome Shotgun Sequence of Streptomyces sp. strain CWH03.</title>
        <authorList>
            <person name="Dohra H."/>
            <person name="Kodani S."/>
            <person name="Yamamura H."/>
        </authorList>
    </citation>
    <scope>NUCLEOTIDE SEQUENCE [LARGE SCALE GENOMIC DNA]</scope>
    <source>
        <strain evidence="2 3">CWH03</strain>
    </source>
</reference>
<accession>A0A6A0B0M8</accession>
<evidence type="ECO:0000313" key="2">
    <source>
        <dbReference type="EMBL" id="GFH37804.1"/>
    </source>
</evidence>
<feature type="transmembrane region" description="Helical" evidence="1">
    <location>
        <begin position="50"/>
        <end position="73"/>
    </location>
</feature>
<keyword evidence="1" id="KW-0472">Membrane</keyword>
<sequence length="153" mass="16554">MIDASNDIYIPLVLLLSVTGAVVAPWLAIRGVRLLSRTGTKRATLALIKGVAALACACSAAVYTWGLLHLMILDESGQAQACSERLNSEQYEFVDGYEYSFIPLSFNCRVNSGQTYEAVVPGYVNPTTGMFGLTAAALTVAARYHENKEETKK</sequence>
<name>A0A6A0B0M8_9ACTN</name>
<dbReference type="EMBL" id="BLLG01000012">
    <property type="protein sequence ID" value="GFH37804.1"/>
    <property type="molecule type" value="Genomic_DNA"/>
</dbReference>
<proteinExistence type="predicted"/>
<dbReference type="AlphaFoldDB" id="A0A6A0B0M8"/>
<gene>
    <name evidence="2" type="ORF">SCWH03_40440</name>
</gene>
<comment type="caution">
    <text evidence="2">The sequence shown here is derived from an EMBL/GenBank/DDBJ whole genome shotgun (WGS) entry which is preliminary data.</text>
</comment>